<gene>
    <name evidence="2" type="ORF">EWM63_27715</name>
</gene>
<keyword evidence="1" id="KW-0812">Transmembrane</keyword>
<evidence type="ECO:0000313" key="3">
    <source>
        <dbReference type="Proteomes" id="UP000290637"/>
    </source>
</evidence>
<feature type="transmembrane region" description="Helical" evidence="1">
    <location>
        <begin position="36"/>
        <end position="62"/>
    </location>
</feature>
<keyword evidence="1" id="KW-1133">Transmembrane helix</keyword>
<dbReference type="AlphaFoldDB" id="A0A4P6L426"/>
<proteinExistence type="predicted"/>
<sequence length="102" mass="11198">MLNLLSRVLHMLKHILLIASAGFIAGWAMVKVGLATIPLLAGGLVAGALVALYLGLTFLVWLTRSRMECLHEDDDDGCHNDSLFGFDSRGDLRIDSDYPSRR</sequence>
<dbReference type="EMBL" id="CP035913">
    <property type="protein sequence ID" value="QBE66299.1"/>
    <property type="molecule type" value="Genomic_DNA"/>
</dbReference>
<name>A0A4P6L426_9BURK</name>
<organism evidence="2 3">
    <name type="scientific">Pseudoduganella lutea</name>
    <dbReference type="NCBI Taxonomy" id="321985"/>
    <lineage>
        <taxon>Bacteria</taxon>
        <taxon>Pseudomonadati</taxon>
        <taxon>Pseudomonadota</taxon>
        <taxon>Betaproteobacteria</taxon>
        <taxon>Burkholderiales</taxon>
        <taxon>Oxalobacteraceae</taxon>
        <taxon>Telluria group</taxon>
        <taxon>Pseudoduganella</taxon>
    </lineage>
</organism>
<dbReference type="Proteomes" id="UP000290637">
    <property type="component" value="Chromosome"/>
</dbReference>
<evidence type="ECO:0000313" key="2">
    <source>
        <dbReference type="EMBL" id="QBE66299.1"/>
    </source>
</evidence>
<accession>A0A4P6L426</accession>
<reference evidence="2 3" key="1">
    <citation type="submission" date="2019-02" db="EMBL/GenBank/DDBJ databases">
        <title>Draft Genome Sequences of Six Type Strains of the Genus Massilia.</title>
        <authorList>
            <person name="Miess H."/>
            <person name="Frediansyhah A."/>
            <person name="Gross H."/>
        </authorList>
    </citation>
    <scope>NUCLEOTIDE SEQUENCE [LARGE SCALE GENOMIC DNA]</scope>
    <source>
        <strain evidence="2 3">DSM 17473</strain>
    </source>
</reference>
<protein>
    <submittedName>
        <fullName evidence="2">Uncharacterized protein</fullName>
    </submittedName>
</protein>
<feature type="transmembrane region" description="Helical" evidence="1">
    <location>
        <begin position="12"/>
        <end position="30"/>
    </location>
</feature>
<dbReference type="KEGG" id="plue:EWM63_27715"/>
<keyword evidence="3" id="KW-1185">Reference proteome</keyword>
<evidence type="ECO:0000256" key="1">
    <source>
        <dbReference type="SAM" id="Phobius"/>
    </source>
</evidence>
<keyword evidence="1" id="KW-0472">Membrane</keyword>
<dbReference type="RefSeq" id="WP_130189407.1">
    <property type="nucleotide sequence ID" value="NZ_CP035913.1"/>
</dbReference>